<reference evidence="1 2" key="2">
    <citation type="submission" date="2018-11" db="EMBL/GenBank/DDBJ databases">
        <authorList>
            <consortium name="Pathogen Informatics"/>
        </authorList>
    </citation>
    <scope>NUCLEOTIDE SEQUENCE [LARGE SCALE GENOMIC DNA]</scope>
</reference>
<gene>
    <name evidence="1" type="ORF">TTAC_LOCUS4800</name>
</gene>
<name>A0A0R3WVM5_HYDTA</name>
<dbReference type="AlphaFoldDB" id="A0A0R3WVM5"/>
<keyword evidence="2" id="KW-1185">Reference proteome</keyword>
<dbReference type="WBParaSite" id="TTAC_0000481501-mRNA-1">
    <property type="protein sequence ID" value="TTAC_0000481501-mRNA-1"/>
    <property type="gene ID" value="TTAC_0000481501"/>
</dbReference>
<accession>A0A0R3WVM5</accession>
<reference evidence="3" key="1">
    <citation type="submission" date="2017-02" db="UniProtKB">
        <authorList>
            <consortium name="WormBaseParasite"/>
        </authorList>
    </citation>
    <scope>IDENTIFICATION</scope>
</reference>
<proteinExistence type="predicted"/>
<evidence type="ECO:0000313" key="1">
    <source>
        <dbReference type="EMBL" id="VDM25671.1"/>
    </source>
</evidence>
<organism evidence="3">
    <name type="scientific">Hydatigena taeniaeformis</name>
    <name type="common">Feline tapeworm</name>
    <name type="synonym">Taenia taeniaeformis</name>
    <dbReference type="NCBI Taxonomy" id="6205"/>
    <lineage>
        <taxon>Eukaryota</taxon>
        <taxon>Metazoa</taxon>
        <taxon>Spiralia</taxon>
        <taxon>Lophotrochozoa</taxon>
        <taxon>Platyhelminthes</taxon>
        <taxon>Cestoda</taxon>
        <taxon>Eucestoda</taxon>
        <taxon>Cyclophyllidea</taxon>
        <taxon>Taeniidae</taxon>
        <taxon>Hydatigera</taxon>
    </lineage>
</organism>
<protein>
    <submittedName>
        <fullName evidence="3">I/LWEQ domain-containing protein</fullName>
    </submittedName>
</protein>
<sequence length="162" mass="16664">MECAASSVSVGSPASVDATLGSALVASTEIGRDAKEKDSLLEAIARATVNEAINLAVAELKSEAMEVSKAASRGGAVEEVAAQLLAGLADSSATRTERRRPRRRCLFGENSTRFVGDGARLVDNAVASSKEILTDGLERMTLSADTGVSTCCSALLPDAYVG</sequence>
<dbReference type="EMBL" id="UYWX01005369">
    <property type="protein sequence ID" value="VDM25671.1"/>
    <property type="molecule type" value="Genomic_DNA"/>
</dbReference>
<evidence type="ECO:0000313" key="2">
    <source>
        <dbReference type="Proteomes" id="UP000274429"/>
    </source>
</evidence>
<dbReference type="Proteomes" id="UP000274429">
    <property type="component" value="Unassembled WGS sequence"/>
</dbReference>
<evidence type="ECO:0000313" key="3">
    <source>
        <dbReference type="WBParaSite" id="TTAC_0000481501-mRNA-1"/>
    </source>
</evidence>